<name>A0A6A5QEP7_AMPQU</name>
<dbReference type="AlphaFoldDB" id="A0A6A5QEP7"/>
<organism evidence="2 3">
    <name type="scientific">Ampelomyces quisqualis</name>
    <name type="common">Powdery mildew agent</name>
    <dbReference type="NCBI Taxonomy" id="50730"/>
    <lineage>
        <taxon>Eukaryota</taxon>
        <taxon>Fungi</taxon>
        <taxon>Dikarya</taxon>
        <taxon>Ascomycota</taxon>
        <taxon>Pezizomycotina</taxon>
        <taxon>Dothideomycetes</taxon>
        <taxon>Pleosporomycetidae</taxon>
        <taxon>Pleosporales</taxon>
        <taxon>Pleosporineae</taxon>
        <taxon>Phaeosphaeriaceae</taxon>
        <taxon>Ampelomyces</taxon>
    </lineage>
</organism>
<keyword evidence="3" id="KW-1185">Reference proteome</keyword>
<protein>
    <submittedName>
        <fullName evidence="2">Uncharacterized protein</fullName>
    </submittedName>
</protein>
<feature type="compositionally biased region" description="Polar residues" evidence="1">
    <location>
        <begin position="67"/>
        <end position="82"/>
    </location>
</feature>
<gene>
    <name evidence="2" type="ORF">BDU57DRAFT_541173</name>
</gene>
<reference evidence="2" key="1">
    <citation type="journal article" date="2020" name="Stud. Mycol.">
        <title>101 Dothideomycetes genomes: a test case for predicting lifestyles and emergence of pathogens.</title>
        <authorList>
            <person name="Haridas S."/>
            <person name="Albert R."/>
            <person name="Binder M."/>
            <person name="Bloem J."/>
            <person name="Labutti K."/>
            <person name="Salamov A."/>
            <person name="Andreopoulos B."/>
            <person name="Baker S."/>
            <person name="Barry K."/>
            <person name="Bills G."/>
            <person name="Bluhm B."/>
            <person name="Cannon C."/>
            <person name="Castanera R."/>
            <person name="Culley D."/>
            <person name="Daum C."/>
            <person name="Ezra D."/>
            <person name="Gonzalez J."/>
            <person name="Henrissat B."/>
            <person name="Kuo A."/>
            <person name="Liang C."/>
            <person name="Lipzen A."/>
            <person name="Lutzoni F."/>
            <person name="Magnuson J."/>
            <person name="Mondo S."/>
            <person name="Nolan M."/>
            <person name="Ohm R."/>
            <person name="Pangilinan J."/>
            <person name="Park H.-J."/>
            <person name="Ramirez L."/>
            <person name="Alfaro M."/>
            <person name="Sun H."/>
            <person name="Tritt A."/>
            <person name="Yoshinaga Y."/>
            <person name="Zwiers L.-H."/>
            <person name="Turgeon B."/>
            <person name="Goodwin S."/>
            <person name="Spatafora J."/>
            <person name="Crous P."/>
            <person name="Grigoriev I."/>
        </authorList>
    </citation>
    <scope>NUCLEOTIDE SEQUENCE</scope>
    <source>
        <strain evidence="2">HMLAC05119</strain>
    </source>
</reference>
<dbReference type="Proteomes" id="UP000800096">
    <property type="component" value="Unassembled WGS sequence"/>
</dbReference>
<evidence type="ECO:0000256" key="1">
    <source>
        <dbReference type="SAM" id="MobiDB-lite"/>
    </source>
</evidence>
<proteinExistence type="predicted"/>
<feature type="compositionally biased region" description="Low complexity" evidence="1">
    <location>
        <begin position="102"/>
        <end position="113"/>
    </location>
</feature>
<dbReference type="EMBL" id="ML979138">
    <property type="protein sequence ID" value="KAF1913802.1"/>
    <property type="molecule type" value="Genomic_DNA"/>
</dbReference>
<evidence type="ECO:0000313" key="3">
    <source>
        <dbReference type="Proteomes" id="UP000800096"/>
    </source>
</evidence>
<evidence type="ECO:0000313" key="2">
    <source>
        <dbReference type="EMBL" id="KAF1913802.1"/>
    </source>
</evidence>
<sequence>MPPPTIPTRRINVIRLHHPVPSYTEPYTFEQCIVKWRLAAPPAAPRQTHIPGAQRERQESVFALARQAQTQPSPARQSTTDMSVAAMLNPQEPSVGEQHARSSSQSPTPSTTQVRVQSPGRISPAAGIREAASRTLPSEMSPKVSPEPAAGYVWFSQYPGQKWTDPRI</sequence>
<feature type="region of interest" description="Disordered" evidence="1">
    <location>
        <begin position="44"/>
        <end position="151"/>
    </location>
</feature>
<accession>A0A6A5QEP7</accession>